<organism evidence="1 2">
    <name type="scientific">Fraxinus pennsylvanica</name>
    <dbReference type="NCBI Taxonomy" id="56036"/>
    <lineage>
        <taxon>Eukaryota</taxon>
        <taxon>Viridiplantae</taxon>
        <taxon>Streptophyta</taxon>
        <taxon>Embryophyta</taxon>
        <taxon>Tracheophyta</taxon>
        <taxon>Spermatophyta</taxon>
        <taxon>Magnoliopsida</taxon>
        <taxon>eudicotyledons</taxon>
        <taxon>Gunneridae</taxon>
        <taxon>Pentapetalae</taxon>
        <taxon>asterids</taxon>
        <taxon>lamiids</taxon>
        <taxon>Lamiales</taxon>
        <taxon>Oleaceae</taxon>
        <taxon>Oleeae</taxon>
        <taxon>Fraxinus</taxon>
    </lineage>
</organism>
<gene>
    <name evidence="1" type="ORF">FPE_LOCUS2412</name>
</gene>
<dbReference type="Proteomes" id="UP000834106">
    <property type="component" value="Chromosome 1"/>
</dbReference>
<dbReference type="EMBL" id="OU503036">
    <property type="protein sequence ID" value="CAI9754981.1"/>
    <property type="molecule type" value="Genomic_DNA"/>
</dbReference>
<reference evidence="1" key="1">
    <citation type="submission" date="2023-05" db="EMBL/GenBank/DDBJ databases">
        <authorList>
            <person name="Huff M."/>
        </authorList>
    </citation>
    <scope>NUCLEOTIDE SEQUENCE</scope>
</reference>
<sequence>MSGFPFLWQEELTKELDLQIKGAKKPPVFIKQLQGQPRQKGNERLPSILLFLRFMASFAFAGLNFSSILSLSLPQLLSSSIWNSKLEPSPIAFWIIDGISFEAEICSIGALLMIEVDGFQAYFGHNGVLYAHLKYLAGEISQEYATVGWKFYPFWILSVIDSVDGIFEVNLDRPGTKNAIGKEYTFETVDKDRSGKDLMICSSIPRVFCACADPKVLLELELGILKRFLL</sequence>
<accession>A0AAD1YP76</accession>
<evidence type="ECO:0000313" key="2">
    <source>
        <dbReference type="Proteomes" id="UP000834106"/>
    </source>
</evidence>
<keyword evidence="2" id="KW-1185">Reference proteome</keyword>
<protein>
    <submittedName>
        <fullName evidence="1">Uncharacterized protein</fullName>
    </submittedName>
</protein>
<name>A0AAD1YP76_9LAMI</name>
<evidence type="ECO:0000313" key="1">
    <source>
        <dbReference type="EMBL" id="CAI9754981.1"/>
    </source>
</evidence>
<proteinExistence type="predicted"/>
<dbReference type="AlphaFoldDB" id="A0AAD1YP76"/>